<reference evidence="3" key="1">
    <citation type="journal article" date="2019" name="Sci. Rep.">
        <title>Draft genome of Tanacetum cinerariifolium, the natural source of mosquito coil.</title>
        <authorList>
            <person name="Yamashiro T."/>
            <person name="Shiraishi A."/>
            <person name="Satake H."/>
            <person name="Nakayama K."/>
        </authorList>
    </citation>
    <scope>NUCLEOTIDE SEQUENCE</scope>
</reference>
<dbReference type="EMBL" id="BKCJ010002107">
    <property type="protein sequence ID" value="GEU46302.1"/>
    <property type="molecule type" value="Genomic_DNA"/>
</dbReference>
<evidence type="ECO:0000256" key="1">
    <source>
        <dbReference type="SAM" id="Coils"/>
    </source>
</evidence>
<feature type="coiled-coil region" evidence="1">
    <location>
        <begin position="200"/>
        <end position="227"/>
    </location>
</feature>
<organism evidence="3">
    <name type="scientific">Tanacetum cinerariifolium</name>
    <name type="common">Dalmatian daisy</name>
    <name type="synonym">Chrysanthemum cinerariifolium</name>
    <dbReference type="NCBI Taxonomy" id="118510"/>
    <lineage>
        <taxon>Eukaryota</taxon>
        <taxon>Viridiplantae</taxon>
        <taxon>Streptophyta</taxon>
        <taxon>Embryophyta</taxon>
        <taxon>Tracheophyta</taxon>
        <taxon>Spermatophyta</taxon>
        <taxon>Magnoliopsida</taxon>
        <taxon>eudicotyledons</taxon>
        <taxon>Gunneridae</taxon>
        <taxon>Pentapetalae</taxon>
        <taxon>asterids</taxon>
        <taxon>campanulids</taxon>
        <taxon>Asterales</taxon>
        <taxon>Asteraceae</taxon>
        <taxon>Asteroideae</taxon>
        <taxon>Anthemideae</taxon>
        <taxon>Anthemidinae</taxon>
        <taxon>Tanacetum</taxon>
    </lineage>
</organism>
<name>A0A6L2KC67_TANCI</name>
<keyword evidence="1" id="KW-0175">Coiled coil</keyword>
<sequence length="360" mass="41165">MTKDKAGNEVERPHVTAQQILARTRERKAKSTLLIAIPDEHLARFHGIKDVKTLWAAIKTRFGGNAEYKKMEKNAIVLRHKVDILFMRVKQFYKKTMRKLEFNRKEPVGFDKTKVECFNYHRRGHFSRDCRTTRNPGNKGRDVGNAGYKERDNGKRPTREEYKKALVVLNGLGTYDWSYQLEKEATDFALMAFTSNPLSSSSLNSELDEALSKKEDLKAKLEKFDTSSKNLTKLLNSQINAKVKTGLGYDSQFNEKVVLDVKEEEVTEAMFDNRSSDEENSLANDRFKKGEGFHAVPPFLTGNYMPPKPDLSFARLDDSIYKFKINETVTSLSKDVKDASETSIAFVEKPKEIRTTAPLI</sequence>
<comment type="caution">
    <text evidence="3">The sequence shown here is derived from an EMBL/GenBank/DDBJ whole genome shotgun (WGS) entry which is preliminary data.</text>
</comment>
<accession>A0A6L2KC67</accession>
<feature type="region of interest" description="Disordered" evidence="2">
    <location>
        <begin position="129"/>
        <end position="156"/>
    </location>
</feature>
<dbReference type="GO" id="GO:0008270">
    <property type="term" value="F:zinc ion binding"/>
    <property type="evidence" value="ECO:0007669"/>
    <property type="project" value="InterPro"/>
</dbReference>
<gene>
    <name evidence="3" type="ORF">Tci_018280</name>
</gene>
<dbReference type="InterPro" id="IPR036875">
    <property type="entry name" value="Znf_CCHC_sf"/>
</dbReference>
<dbReference type="AlphaFoldDB" id="A0A6L2KC67"/>
<protein>
    <submittedName>
        <fullName evidence="3">Ribonuclease H-like domain-containing protein</fullName>
    </submittedName>
</protein>
<evidence type="ECO:0000256" key="2">
    <source>
        <dbReference type="SAM" id="MobiDB-lite"/>
    </source>
</evidence>
<dbReference type="GO" id="GO:0003676">
    <property type="term" value="F:nucleic acid binding"/>
    <property type="evidence" value="ECO:0007669"/>
    <property type="project" value="InterPro"/>
</dbReference>
<proteinExistence type="predicted"/>
<evidence type="ECO:0000313" key="3">
    <source>
        <dbReference type="EMBL" id="GEU46302.1"/>
    </source>
</evidence>
<dbReference type="SUPFAM" id="SSF57756">
    <property type="entry name" value="Retrovirus zinc finger-like domains"/>
    <property type="match status" value="1"/>
</dbReference>